<protein>
    <recommendedName>
        <fullName evidence="5">Neutral ceramidase</fullName>
        <ecNumber evidence="5">3.5.1.23</ecNumber>
    </recommendedName>
</protein>
<dbReference type="GO" id="GO:0016020">
    <property type="term" value="C:membrane"/>
    <property type="evidence" value="ECO:0007669"/>
    <property type="project" value="GOC"/>
</dbReference>
<comment type="similarity">
    <text evidence="1 5">Belongs to the neutral ceramidase family.</text>
</comment>
<dbReference type="GO" id="GO:0042759">
    <property type="term" value="P:long-chain fatty acid biosynthetic process"/>
    <property type="evidence" value="ECO:0000318"/>
    <property type="project" value="GO_Central"/>
</dbReference>
<evidence type="ECO:0000256" key="4">
    <source>
        <dbReference type="PIRSR" id="PIRSR606823-2"/>
    </source>
</evidence>
<evidence type="ECO:0000256" key="6">
    <source>
        <dbReference type="SAM" id="Phobius"/>
    </source>
</evidence>
<dbReference type="STRING" id="88036.D8T2E4"/>
<keyword evidence="4" id="KW-0862">Zinc</keyword>
<accession>D8T2E4</accession>
<feature type="binding site" evidence="4">
    <location>
        <position position="238"/>
    </location>
    <ligand>
        <name>Zn(2+)</name>
        <dbReference type="ChEBI" id="CHEBI:29105"/>
    </ligand>
</feature>
<dbReference type="HOGENOM" id="CLU_011300_2_0_1"/>
<dbReference type="AlphaFoldDB" id="D8T2E4"/>
<dbReference type="Gene3D" id="2.60.40.2300">
    <property type="entry name" value="Neutral/alkaline non-lysosomal ceramidase, C-terminal domain"/>
    <property type="match status" value="1"/>
</dbReference>
<dbReference type="GO" id="GO:0046514">
    <property type="term" value="P:ceramide catabolic process"/>
    <property type="evidence" value="ECO:0000318"/>
    <property type="project" value="GO_Central"/>
</dbReference>
<dbReference type="GO" id="GO:0046512">
    <property type="term" value="P:sphingosine biosynthetic process"/>
    <property type="evidence" value="ECO:0000318"/>
    <property type="project" value="GO_Central"/>
</dbReference>
<dbReference type="Pfam" id="PF04734">
    <property type="entry name" value="Ceramidase_alk"/>
    <property type="match status" value="1"/>
</dbReference>
<keyword evidence="6" id="KW-1133">Transmembrane helix</keyword>
<dbReference type="PANTHER" id="PTHR12670">
    <property type="entry name" value="CERAMIDASE"/>
    <property type="match status" value="1"/>
</dbReference>
<dbReference type="Gramene" id="EFJ09250">
    <property type="protein sequence ID" value="EFJ09250"/>
    <property type="gene ID" value="SELMODRAFT_130277"/>
</dbReference>
<dbReference type="EC" id="3.5.1.23" evidence="5"/>
<feature type="domain" description="Neutral/alkaline non-lysosomal ceramidase C-terminal" evidence="8">
    <location>
        <begin position="556"/>
        <end position="712"/>
    </location>
</feature>
<dbReference type="GO" id="GO:0005576">
    <property type="term" value="C:extracellular region"/>
    <property type="evidence" value="ECO:0000318"/>
    <property type="project" value="GO_Central"/>
</dbReference>
<dbReference type="FunCoup" id="D8T2E4">
    <property type="interactions" value="1219"/>
</dbReference>
<keyword evidence="5" id="KW-0746">Sphingolipid metabolism</keyword>
<feature type="binding site" evidence="4">
    <location>
        <position position="525"/>
    </location>
    <ligand>
        <name>Zn(2+)</name>
        <dbReference type="ChEBI" id="CHEBI:29105"/>
    </ligand>
</feature>
<feature type="active site" description="Nucleophile" evidence="3">
    <location>
        <position position="300"/>
    </location>
</feature>
<feature type="binding site" evidence="4">
    <location>
        <position position="482"/>
    </location>
    <ligand>
        <name>Zn(2+)</name>
        <dbReference type="ChEBI" id="CHEBI:29105"/>
    </ligand>
</feature>
<dbReference type="InterPro" id="IPR038445">
    <property type="entry name" value="NCDase_C_sf"/>
</dbReference>
<dbReference type="OrthoDB" id="191371at2759"/>
<comment type="catalytic activity">
    <reaction evidence="5">
        <text>an N-acylsphing-4-enine + H2O = sphing-4-enine + a fatty acid</text>
        <dbReference type="Rhea" id="RHEA:20856"/>
        <dbReference type="ChEBI" id="CHEBI:15377"/>
        <dbReference type="ChEBI" id="CHEBI:28868"/>
        <dbReference type="ChEBI" id="CHEBI:52639"/>
        <dbReference type="ChEBI" id="CHEBI:57756"/>
        <dbReference type="EC" id="3.5.1.23"/>
    </reaction>
</comment>
<evidence type="ECO:0000313" key="9">
    <source>
        <dbReference type="EMBL" id="EFJ09250.1"/>
    </source>
</evidence>
<keyword evidence="10" id="KW-1185">Reference proteome</keyword>
<keyword evidence="6" id="KW-0472">Membrane</keyword>
<evidence type="ECO:0000256" key="3">
    <source>
        <dbReference type="PIRSR" id="PIRSR606823-1"/>
    </source>
</evidence>
<name>D8T2E4_SELML</name>
<evidence type="ECO:0000256" key="5">
    <source>
        <dbReference type="RuleBase" id="RU366019"/>
    </source>
</evidence>
<evidence type="ECO:0000313" key="10">
    <source>
        <dbReference type="Proteomes" id="UP000001514"/>
    </source>
</evidence>
<keyword evidence="4" id="KW-0479">Metal-binding</keyword>
<dbReference type="InParanoid" id="D8T2E4"/>
<gene>
    <name evidence="9" type="ORF">SELMODRAFT_130277</name>
</gene>
<evidence type="ECO:0000256" key="2">
    <source>
        <dbReference type="ARBA" id="ARBA00022801"/>
    </source>
</evidence>
<dbReference type="GO" id="GO:0046872">
    <property type="term" value="F:metal ion binding"/>
    <property type="evidence" value="ECO:0007669"/>
    <property type="project" value="UniProtKB-KW"/>
</dbReference>
<reference evidence="9 10" key="1">
    <citation type="journal article" date="2011" name="Science">
        <title>The Selaginella genome identifies genetic changes associated with the evolution of vascular plants.</title>
        <authorList>
            <person name="Banks J.A."/>
            <person name="Nishiyama T."/>
            <person name="Hasebe M."/>
            <person name="Bowman J.L."/>
            <person name="Gribskov M."/>
            <person name="dePamphilis C."/>
            <person name="Albert V.A."/>
            <person name="Aono N."/>
            <person name="Aoyama T."/>
            <person name="Ambrose B.A."/>
            <person name="Ashton N.W."/>
            <person name="Axtell M.J."/>
            <person name="Barker E."/>
            <person name="Barker M.S."/>
            <person name="Bennetzen J.L."/>
            <person name="Bonawitz N.D."/>
            <person name="Chapple C."/>
            <person name="Cheng C."/>
            <person name="Correa L.G."/>
            <person name="Dacre M."/>
            <person name="DeBarry J."/>
            <person name="Dreyer I."/>
            <person name="Elias M."/>
            <person name="Engstrom E.M."/>
            <person name="Estelle M."/>
            <person name="Feng L."/>
            <person name="Finet C."/>
            <person name="Floyd S.K."/>
            <person name="Frommer W.B."/>
            <person name="Fujita T."/>
            <person name="Gramzow L."/>
            <person name="Gutensohn M."/>
            <person name="Harholt J."/>
            <person name="Hattori M."/>
            <person name="Heyl A."/>
            <person name="Hirai T."/>
            <person name="Hiwatashi Y."/>
            <person name="Ishikawa M."/>
            <person name="Iwata M."/>
            <person name="Karol K.G."/>
            <person name="Koehler B."/>
            <person name="Kolukisaoglu U."/>
            <person name="Kubo M."/>
            <person name="Kurata T."/>
            <person name="Lalonde S."/>
            <person name="Li K."/>
            <person name="Li Y."/>
            <person name="Litt A."/>
            <person name="Lyons E."/>
            <person name="Manning G."/>
            <person name="Maruyama T."/>
            <person name="Michael T.P."/>
            <person name="Mikami K."/>
            <person name="Miyazaki S."/>
            <person name="Morinaga S."/>
            <person name="Murata T."/>
            <person name="Mueller-Roeber B."/>
            <person name="Nelson D.R."/>
            <person name="Obara M."/>
            <person name="Oguri Y."/>
            <person name="Olmstead R.G."/>
            <person name="Onodera N."/>
            <person name="Petersen B.L."/>
            <person name="Pils B."/>
            <person name="Prigge M."/>
            <person name="Rensing S.A."/>
            <person name="Riano-Pachon D.M."/>
            <person name="Roberts A.W."/>
            <person name="Sato Y."/>
            <person name="Scheller H.V."/>
            <person name="Schulz B."/>
            <person name="Schulz C."/>
            <person name="Shakirov E.V."/>
            <person name="Shibagaki N."/>
            <person name="Shinohara N."/>
            <person name="Shippen D.E."/>
            <person name="Soerensen I."/>
            <person name="Sotooka R."/>
            <person name="Sugimoto N."/>
            <person name="Sugita M."/>
            <person name="Sumikawa N."/>
            <person name="Tanurdzic M."/>
            <person name="Theissen G."/>
            <person name="Ulvskov P."/>
            <person name="Wakazuki S."/>
            <person name="Weng J.K."/>
            <person name="Willats W.W."/>
            <person name="Wipf D."/>
            <person name="Wolf P.G."/>
            <person name="Yang L."/>
            <person name="Zimmer A.D."/>
            <person name="Zhu Q."/>
            <person name="Mitros T."/>
            <person name="Hellsten U."/>
            <person name="Loque D."/>
            <person name="Otillar R."/>
            <person name="Salamov A."/>
            <person name="Schmutz J."/>
            <person name="Shapiro H."/>
            <person name="Lindquist E."/>
            <person name="Lucas S."/>
            <person name="Rokhsar D."/>
            <person name="Grigoriev I.V."/>
        </authorList>
    </citation>
    <scope>NUCLEOTIDE SEQUENCE [LARGE SCALE GENOMIC DNA]</scope>
</reference>
<dbReference type="EMBL" id="GL377665">
    <property type="protein sequence ID" value="EFJ09250.1"/>
    <property type="molecule type" value="Genomic_DNA"/>
</dbReference>
<dbReference type="OMA" id="GTTVQTC"/>
<proteinExistence type="inferred from homology"/>
<dbReference type="InterPro" id="IPR006823">
    <property type="entry name" value="Ceramidase_alk"/>
</dbReference>
<dbReference type="Proteomes" id="UP000001514">
    <property type="component" value="Unassembled WGS sequence"/>
</dbReference>
<evidence type="ECO:0000256" key="1">
    <source>
        <dbReference type="ARBA" id="ARBA00009835"/>
    </source>
</evidence>
<evidence type="ECO:0000259" key="8">
    <source>
        <dbReference type="Pfam" id="PF17048"/>
    </source>
</evidence>
<feature type="binding site" evidence="4">
    <location>
        <position position="129"/>
    </location>
    <ligand>
        <name>Zn(2+)</name>
        <dbReference type="ChEBI" id="CHEBI:29105"/>
    </ligand>
</feature>
<comment type="cofactor">
    <cofactor evidence="4">
        <name>Zn(2+)</name>
        <dbReference type="ChEBI" id="CHEBI:29105"/>
    </cofactor>
    <text evidence="4">Binds 1 zinc ion per subunit.</text>
</comment>
<dbReference type="Pfam" id="PF17048">
    <property type="entry name" value="Ceramidse_alk_C"/>
    <property type="match status" value="1"/>
</dbReference>
<dbReference type="InterPro" id="IPR031331">
    <property type="entry name" value="NEUT/ALK_ceramidase_C"/>
</dbReference>
<keyword evidence="2 5" id="KW-0378">Hydrolase</keyword>
<feature type="transmembrane region" description="Helical" evidence="6">
    <location>
        <begin position="12"/>
        <end position="30"/>
    </location>
</feature>
<dbReference type="eggNOG" id="KOG2232">
    <property type="taxonomic scope" value="Eukaryota"/>
</dbReference>
<dbReference type="PANTHER" id="PTHR12670:SF1">
    <property type="entry name" value="NEUTRAL CERAMIDASE"/>
    <property type="match status" value="1"/>
</dbReference>
<dbReference type="GO" id="GO:0017040">
    <property type="term" value="F:N-acylsphingosine amidohydrolase activity"/>
    <property type="evidence" value="ECO:0000318"/>
    <property type="project" value="GO_Central"/>
</dbReference>
<dbReference type="KEGG" id="smo:SELMODRAFT_130277"/>
<feature type="domain" description="Neutral/alkaline non-lysosomal ceramidase N-terminal" evidence="7">
    <location>
        <begin position="36"/>
        <end position="554"/>
    </location>
</feature>
<sequence length="713" mass="78081">MESKRAVDQHVFSGAFFKMLAFLVASLMVYRCKADYLLGAGSYDITGPAADVNMMGYANPKQNAAGIHLRLRSRAFIVAEAGNDGNRIVYVSLDACMASQAVTTAVLSKLKTRYGDLYTEKNVALSGIHTHSGPGGYLQYLLYSITSLGFVKQSFDAIVDGAVASITQAHNNLKPGSIFVNEGEILDANINRSPSAYLNNPAEERKRYKYDVDKSMLLLKLVDAQRGPVGTVNWFPVHCTSMNNTNTLVSGDNKGAASRFMEDWFDHRSVKREPSANTSRVRSKTSFVAAFAQTNEGDVSPNTLGAFCGDTNLRCDFNHSTCNGSNELCIARGPGYPDHFASTEIIATRQMERAIELFANAKDLLKGPVNYRQSYVDFTNISIAAQSATTCPAAMGFSFAAGTTDGPGAFDFKQGDTDGNPFWKAVRDLLRKPTEKQVACQSPKPVLLDTGEMFFPYDWAPAILPIQILQVGQLFILSVPSEFTTMAGRRLKDAVKATLVEKSNGKYDKEVRIVISGLTNAYSSYVTTLEEYQIQRYEGASTLYGPHTLSAYIQEFKKLAEALVLDTQVAKGPSPPDLISKQISLLPEVIPDTTPAGIKFGDVSRDVARNASFRAGDTVEATFWSGSPRNNLMTEASYTMVEFQSAPGVWTPAYDDDDWSVQFVWKRPSATIKWKVPKDALAGTYRLRLFGASKALMGKIDNFTGISSEFVII</sequence>
<dbReference type="InterPro" id="IPR031329">
    <property type="entry name" value="NEUT/ALK_ceramidase_N"/>
</dbReference>
<keyword evidence="5" id="KW-0443">Lipid metabolism</keyword>
<evidence type="ECO:0000259" key="7">
    <source>
        <dbReference type="Pfam" id="PF04734"/>
    </source>
</evidence>
<keyword evidence="6" id="KW-0812">Transmembrane</keyword>
<organism evidence="10">
    <name type="scientific">Selaginella moellendorffii</name>
    <name type="common">Spikemoss</name>
    <dbReference type="NCBI Taxonomy" id="88036"/>
    <lineage>
        <taxon>Eukaryota</taxon>
        <taxon>Viridiplantae</taxon>
        <taxon>Streptophyta</taxon>
        <taxon>Embryophyta</taxon>
        <taxon>Tracheophyta</taxon>
        <taxon>Lycopodiopsida</taxon>
        <taxon>Selaginellales</taxon>
        <taxon>Selaginellaceae</taxon>
        <taxon>Selaginella</taxon>
    </lineage>
</organism>